<feature type="coiled-coil region" evidence="1">
    <location>
        <begin position="238"/>
        <end position="303"/>
    </location>
</feature>
<evidence type="ECO:0000256" key="2">
    <source>
        <dbReference type="SAM" id="MobiDB-lite"/>
    </source>
</evidence>
<dbReference type="GO" id="GO:0016020">
    <property type="term" value="C:membrane"/>
    <property type="evidence" value="ECO:0007669"/>
    <property type="project" value="TreeGrafter"/>
</dbReference>
<evidence type="ECO:0000256" key="1">
    <source>
        <dbReference type="SAM" id="Coils"/>
    </source>
</evidence>
<dbReference type="SUPFAM" id="SSF49452">
    <property type="entry name" value="Starch-binding domain-like"/>
    <property type="match status" value="1"/>
</dbReference>
<gene>
    <name evidence="4" type="ORF">CHLNCDRAFT_52636</name>
</gene>
<dbReference type="InterPro" id="IPR002044">
    <property type="entry name" value="CBM20"/>
</dbReference>
<dbReference type="CDD" id="cd05467">
    <property type="entry name" value="CBM20"/>
    <property type="match status" value="1"/>
</dbReference>
<name>E1ZG60_CHLVA</name>
<dbReference type="PROSITE" id="PS51166">
    <property type="entry name" value="CBM20"/>
    <property type="match status" value="1"/>
</dbReference>
<dbReference type="EMBL" id="GL433845">
    <property type="protein sequence ID" value="EFN55410.1"/>
    <property type="molecule type" value="Genomic_DNA"/>
</dbReference>
<protein>
    <recommendedName>
        <fullName evidence="3">CBM20 domain-containing protein</fullName>
    </recommendedName>
</protein>
<sequence length="541" mass="57075">MQTFATATARLVCQAQQQPRARSSNRKQRSHAAGNSRPVKQRSKRREQGRGAAGATLLAEREVAITAAPAADRQPSPSSAKLPAVIPDVLEFPPHEEEAAAASPAAATTSAASPAAATAAAAAAVRVAVTVPGCHLQFGEHLRVVGNCPELGEWDAQAAPALIWHEDDVWKGELTLPSGRHVAFKLVIVRGDGVTLYWEPGADRRLRVPRLDAAAAADDAGLLVTCRFADTRGTVVECPQLQEAARAAAARVAALQEERQQLKSAVVACWQEVQDSEERLGLLRREVEEAVILELAVQQQERQQQAEREAAAAATATAADPGEPGIALAVLAASLHSVRERLSTLLLPSGADHLQQHLRRMAGPPAAPRSVAMAAEGGGGSGGKSAASPPPPGMARSSSMDHLPQLATFGSAAISSHRTAPIAHALPEGQARRLPGGGGCRVMPTGWPGPPTSQRRHTTTSRTLQTHLPRIRPSGDHPSSWGRSCWLMIHNDCQVAQPCLSFQTPSRGPRSPALFLFLPSVPLCRFVLFLAAAMPANVLSP</sequence>
<dbReference type="RefSeq" id="XP_005847512.1">
    <property type="nucleotide sequence ID" value="XM_005847450.1"/>
</dbReference>
<dbReference type="PANTHER" id="PTHR15048">
    <property type="entry name" value="STARCH-BINDING DOMAIN-CONTAINING PROTEIN 1"/>
    <property type="match status" value="1"/>
</dbReference>
<evidence type="ECO:0000313" key="4">
    <source>
        <dbReference type="EMBL" id="EFN55410.1"/>
    </source>
</evidence>
<feature type="domain" description="CBM20" evidence="3">
    <location>
        <begin position="119"/>
        <end position="233"/>
    </location>
</feature>
<dbReference type="SMART" id="SM01065">
    <property type="entry name" value="CBM_2"/>
    <property type="match status" value="1"/>
</dbReference>
<proteinExistence type="predicted"/>
<evidence type="ECO:0000313" key="5">
    <source>
        <dbReference type="Proteomes" id="UP000008141"/>
    </source>
</evidence>
<dbReference type="InterPro" id="IPR013784">
    <property type="entry name" value="Carb-bd-like_fold"/>
</dbReference>
<feature type="region of interest" description="Disordered" evidence="2">
    <location>
        <begin position="1"/>
        <end position="57"/>
    </location>
</feature>
<dbReference type="Pfam" id="PF00686">
    <property type="entry name" value="CBM_20"/>
    <property type="match status" value="1"/>
</dbReference>
<dbReference type="Proteomes" id="UP000008141">
    <property type="component" value="Unassembled WGS sequence"/>
</dbReference>
<keyword evidence="1" id="KW-0175">Coiled coil</keyword>
<accession>E1ZG60</accession>
<dbReference type="STRING" id="554065.E1ZG60"/>
<feature type="region of interest" description="Disordered" evidence="2">
    <location>
        <begin position="361"/>
        <end position="400"/>
    </location>
</feature>
<dbReference type="eggNOG" id="ENOG502RV0M">
    <property type="taxonomic scope" value="Eukaryota"/>
</dbReference>
<dbReference type="GeneID" id="17354718"/>
<dbReference type="InParanoid" id="E1ZG60"/>
<dbReference type="GO" id="GO:2001070">
    <property type="term" value="F:starch binding"/>
    <property type="evidence" value="ECO:0007669"/>
    <property type="project" value="InterPro"/>
</dbReference>
<dbReference type="AlphaFoldDB" id="E1ZG60"/>
<dbReference type="KEGG" id="cvr:CHLNCDRAFT_52636"/>
<dbReference type="PANTHER" id="PTHR15048:SF0">
    <property type="entry name" value="STARCH-BINDING DOMAIN-CONTAINING PROTEIN 1"/>
    <property type="match status" value="1"/>
</dbReference>
<evidence type="ECO:0000259" key="3">
    <source>
        <dbReference type="PROSITE" id="PS51166"/>
    </source>
</evidence>
<dbReference type="Gene3D" id="2.60.40.10">
    <property type="entry name" value="Immunoglobulins"/>
    <property type="match status" value="1"/>
</dbReference>
<keyword evidence="5" id="KW-1185">Reference proteome</keyword>
<organism evidence="5">
    <name type="scientific">Chlorella variabilis</name>
    <name type="common">Green alga</name>
    <dbReference type="NCBI Taxonomy" id="554065"/>
    <lineage>
        <taxon>Eukaryota</taxon>
        <taxon>Viridiplantae</taxon>
        <taxon>Chlorophyta</taxon>
        <taxon>core chlorophytes</taxon>
        <taxon>Trebouxiophyceae</taxon>
        <taxon>Chlorellales</taxon>
        <taxon>Chlorellaceae</taxon>
        <taxon>Chlorella clade</taxon>
        <taxon>Chlorella</taxon>
    </lineage>
</organism>
<dbReference type="OrthoDB" id="515916at2759"/>
<dbReference type="InterPro" id="IPR013783">
    <property type="entry name" value="Ig-like_fold"/>
</dbReference>
<reference evidence="4 5" key="1">
    <citation type="journal article" date="2010" name="Plant Cell">
        <title>The Chlorella variabilis NC64A genome reveals adaptation to photosymbiosis, coevolution with viruses, and cryptic sex.</title>
        <authorList>
            <person name="Blanc G."/>
            <person name="Duncan G."/>
            <person name="Agarkova I."/>
            <person name="Borodovsky M."/>
            <person name="Gurnon J."/>
            <person name="Kuo A."/>
            <person name="Lindquist E."/>
            <person name="Lucas S."/>
            <person name="Pangilinan J."/>
            <person name="Polle J."/>
            <person name="Salamov A."/>
            <person name="Terry A."/>
            <person name="Yamada T."/>
            <person name="Dunigan D.D."/>
            <person name="Grigoriev I.V."/>
            <person name="Claverie J.M."/>
            <person name="Van Etten J.L."/>
        </authorList>
    </citation>
    <scope>NUCLEOTIDE SEQUENCE [LARGE SCALE GENOMIC DNA]</scope>
    <source>
        <strain evidence="4 5">NC64A</strain>
    </source>
</reference>